<proteinExistence type="predicted"/>
<dbReference type="AlphaFoldDB" id="A0A9Q1J838"/>
<keyword evidence="2" id="KW-1185">Reference proteome</keyword>
<accession>A0A9Q1J838</accession>
<gene>
    <name evidence="1" type="ORF">SKAU_G00108440</name>
</gene>
<comment type="caution">
    <text evidence="1">The sequence shown here is derived from an EMBL/GenBank/DDBJ whole genome shotgun (WGS) entry which is preliminary data.</text>
</comment>
<name>A0A9Q1J838_SYNKA</name>
<evidence type="ECO:0000313" key="2">
    <source>
        <dbReference type="Proteomes" id="UP001152622"/>
    </source>
</evidence>
<sequence length="159" mass="17304">MEGHQCLRETLLQKRFVHASLYRLPTSLLQPPTESTSKRLQWKETWRQDRLTCKVDGSLVRSQEMGAKKSETVTVDPRSLGCGTDWYCSAKVTATEGQNGESTVESRAGSSLPSFRASDAGWMLRSLAVAARSGDGHSGVYVRDPPVASLATESTLSAA</sequence>
<reference evidence="1" key="1">
    <citation type="journal article" date="2023" name="Science">
        <title>Genome structures resolve the early diversification of teleost fishes.</title>
        <authorList>
            <person name="Parey E."/>
            <person name="Louis A."/>
            <person name="Montfort J."/>
            <person name="Bouchez O."/>
            <person name="Roques C."/>
            <person name="Iampietro C."/>
            <person name="Lluch J."/>
            <person name="Castinel A."/>
            <person name="Donnadieu C."/>
            <person name="Desvignes T."/>
            <person name="Floi Bucao C."/>
            <person name="Jouanno E."/>
            <person name="Wen M."/>
            <person name="Mejri S."/>
            <person name="Dirks R."/>
            <person name="Jansen H."/>
            <person name="Henkel C."/>
            <person name="Chen W.J."/>
            <person name="Zahm M."/>
            <person name="Cabau C."/>
            <person name="Klopp C."/>
            <person name="Thompson A.W."/>
            <person name="Robinson-Rechavi M."/>
            <person name="Braasch I."/>
            <person name="Lecointre G."/>
            <person name="Bobe J."/>
            <person name="Postlethwait J.H."/>
            <person name="Berthelot C."/>
            <person name="Roest Crollius H."/>
            <person name="Guiguen Y."/>
        </authorList>
    </citation>
    <scope>NUCLEOTIDE SEQUENCE</scope>
    <source>
        <strain evidence="1">WJC10195</strain>
    </source>
</reference>
<dbReference type="EMBL" id="JAINUF010000003">
    <property type="protein sequence ID" value="KAJ8370816.1"/>
    <property type="molecule type" value="Genomic_DNA"/>
</dbReference>
<dbReference type="Proteomes" id="UP001152622">
    <property type="component" value="Chromosome 3"/>
</dbReference>
<evidence type="ECO:0000313" key="1">
    <source>
        <dbReference type="EMBL" id="KAJ8370816.1"/>
    </source>
</evidence>
<organism evidence="1 2">
    <name type="scientific">Synaphobranchus kaupii</name>
    <name type="common">Kaup's arrowtooth eel</name>
    <dbReference type="NCBI Taxonomy" id="118154"/>
    <lineage>
        <taxon>Eukaryota</taxon>
        <taxon>Metazoa</taxon>
        <taxon>Chordata</taxon>
        <taxon>Craniata</taxon>
        <taxon>Vertebrata</taxon>
        <taxon>Euteleostomi</taxon>
        <taxon>Actinopterygii</taxon>
        <taxon>Neopterygii</taxon>
        <taxon>Teleostei</taxon>
        <taxon>Anguilliformes</taxon>
        <taxon>Synaphobranchidae</taxon>
        <taxon>Synaphobranchus</taxon>
    </lineage>
</organism>
<protein>
    <submittedName>
        <fullName evidence="1">Uncharacterized protein</fullName>
    </submittedName>
</protein>